<dbReference type="PANTHER" id="PTHR42941:SF1">
    <property type="entry name" value="SLL1037 PROTEIN"/>
    <property type="match status" value="1"/>
</dbReference>
<dbReference type="InterPro" id="IPR011852">
    <property type="entry name" value="TRAP_TAXI"/>
</dbReference>
<dbReference type="SUPFAM" id="SSF53850">
    <property type="entry name" value="Periplasmic binding protein-like II"/>
    <property type="match status" value="1"/>
</dbReference>
<sequence length="313" mass="34062">MKKKLFTVLILLALVVSFTQAQAVKRYSFSGSNPGGTWYTMAGGIVQLLNDKMPPEIRFDMIGSGGSVENTRRLALNQADITLTYSSHMWEAKNGKGIMEGRPSDNIRVLMELYGSSHYFVTLKSKGIKTLQDLEGKKVVLGSPGSGSSDNSRRSLAALGIKVKESELAFADAARALQDGNADAVGMSGHPAAGLVELAMSKDIYVIPFSQSDLDKITTANRYFDPGVMPANVYKGQTEPVPCFYFSVYLAVNKSMPNDVVAKIMEIILSPEGRKYLESVHPQFKGIRDNAAGVKSIDIAYHPAAEAYWKAHP</sequence>
<reference evidence="1" key="1">
    <citation type="submission" date="2019-08" db="EMBL/GenBank/DDBJ databases">
        <authorList>
            <person name="Kucharzyk K."/>
            <person name="Murdoch R.W."/>
            <person name="Higgins S."/>
            <person name="Loffler F."/>
        </authorList>
    </citation>
    <scope>NUCLEOTIDE SEQUENCE</scope>
</reference>
<evidence type="ECO:0008006" key="2">
    <source>
        <dbReference type="Google" id="ProtNLM"/>
    </source>
</evidence>
<evidence type="ECO:0000313" key="1">
    <source>
        <dbReference type="EMBL" id="MPL59869.1"/>
    </source>
</evidence>
<organism evidence="1">
    <name type="scientific">bioreactor metagenome</name>
    <dbReference type="NCBI Taxonomy" id="1076179"/>
    <lineage>
        <taxon>unclassified sequences</taxon>
        <taxon>metagenomes</taxon>
        <taxon>ecological metagenomes</taxon>
    </lineage>
</organism>
<accession>A0A644SZ00</accession>
<dbReference type="Pfam" id="PF16868">
    <property type="entry name" value="NMT1_3"/>
    <property type="match status" value="1"/>
</dbReference>
<dbReference type="AlphaFoldDB" id="A0A644SZ00"/>
<dbReference type="NCBIfam" id="TIGR02122">
    <property type="entry name" value="TRAP_TAXI"/>
    <property type="match status" value="1"/>
</dbReference>
<gene>
    <name evidence="1" type="ORF">SDC9_05425</name>
</gene>
<proteinExistence type="predicted"/>
<comment type="caution">
    <text evidence="1">The sequence shown here is derived from an EMBL/GenBank/DDBJ whole genome shotgun (WGS) entry which is preliminary data.</text>
</comment>
<name>A0A644SZ00_9ZZZZ</name>
<dbReference type="CDD" id="cd13520">
    <property type="entry name" value="PBP2_TAXI_TRAP"/>
    <property type="match status" value="1"/>
</dbReference>
<protein>
    <recommendedName>
        <fullName evidence="2">TRAP transporter solute receptor, TAXI family</fullName>
    </recommendedName>
</protein>
<dbReference type="PANTHER" id="PTHR42941">
    <property type="entry name" value="SLL1037 PROTEIN"/>
    <property type="match status" value="1"/>
</dbReference>
<dbReference type="Gene3D" id="3.40.190.10">
    <property type="entry name" value="Periplasmic binding protein-like II"/>
    <property type="match status" value="2"/>
</dbReference>
<dbReference type="EMBL" id="VSSQ01000010">
    <property type="protein sequence ID" value="MPL59869.1"/>
    <property type="molecule type" value="Genomic_DNA"/>
</dbReference>